<dbReference type="PANTHER" id="PTHR43252:SF2">
    <property type="entry name" value="TRANSCRIPTION REGULATOR, PADR-LIKE FAMILY"/>
    <property type="match status" value="1"/>
</dbReference>
<dbReference type="InterPro" id="IPR036388">
    <property type="entry name" value="WH-like_DNA-bd_sf"/>
</dbReference>
<evidence type="ECO:0000256" key="1">
    <source>
        <dbReference type="SAM" id="MobiDB-lite"/>
    </source>
</evidence>
<dbReference type="RefSeq" id="WP_249356028.1">
    <property type="nucleotide sequence ID" value="NZ_BSTG01000003.1"/>
</dbReference>
<organism evidence="3 4">
    <name type="scientific">Cellulosimicrobium cellulans</name>
    <name type="common">Arthrobacter luteus</name>
    <dbReference type="NCBI Taxonomy" id="1710"/>
    <lineage>
        <taxon>Bacteria</taxon>
        <taxon>Bacillati</taxon>
        <taxon>Actinomycetota</taxon>
        <taxon>Actinomycetes</taxon>
        <taxon>Micrococcales</taxon>
        <taxon>Promicromonosporaceae</taxon>
        <taxon>Cellulosimicrobium</taxon>
    </lineage>
</organism>
<name>A0AAV5P758_CELCE</name>
<dbReference type="SUPFAM" id="SSF46785">
    <property type="entry name" value="Winged helix' DNA-binding domain"/>
    <property type="match status" value="1"/>
</dbReference>
<dbReference type="InterPro" id="IPR005149">
    <property type="entry name" value="Tscrpt_reg_PadR_N"/>
</dbReference>
<dbReference type="PANTHER" id="PTHR43252">
    <property type="entry name" value="TRANSCRIPTIONAL REGULATOR YQJI"/>
    <property type="match status" value="1"/>
</dbReference>
<feature type="domain" description="Transcription regulator PadR N-terminal" evidence="2">
    <location>
        <begin position="131"/>
        <end position="199"/>
    </location>
</feature>
<dbReference type="Gene3D" id="1.10.10.10">
    <property type="entry name" value="Winged helix-like DNA-binding domain superfamily/Winged helix DNA-binding domain"/>
    <property type="match status" value="1"/>
</dbReference>
<sequence>MHHAHQHRGRTPENVQNMSQPFGERPGPRPDRRRRDGFPPVPDDAGWFRGDGPRGRGGARRGGGRGFGGPADGGRGFGPGGPADDRRGFGPGGPGFGPGGPGFGPGHGGRRHGGRGRGPGRAGRGDVRAAVLLLLAEQPMHGYQVIQEIAERSEGQWRPSPGAVYPALNLLQDEGLVELSADGGRRLATLTEAGTAYVAEHADELGDPFADAAGRGGRPRRELRAGVEAVAAAVHQVARTGTDEQTTAAAELLERTRRELYLILAGPAVPGTSPGAAPGATTTAAGDRAPSGSPTEDTSVEDAPVEDGPTA</sequence>
<feature type="region of interest" description="Disordered" evidence="1">
    <location>
        <begin position="267"/>
        <end position="311"/>
    </location>
</feature>
<protein>
    <recommendedName>
        <fullName evidence="2">Transcription regulator PadR N-terminal domain-containing protein</fullName>
    </recommendedName>
</protein>
<evidence type="ECO:0000313" key="4">
    <source>
        <dbReference type="Proteomes" id="UP001165168"/>
    </source>
</evidence>
<gene>
    <name evidence="3" type="ORF">Ccel01_24550</name>
</gene>
<dbReference type="Proteomes" id="UP001165168">
    <property type="component" value="Unassembled WGS sequence"/>
</dbReference>
<feature type="compositionally biased region" description="Basic and acidic residues" evidence="1">
    <location>
        <begin position="26"/>
        <end position="37"/>
    </location>
</feature>
<dbReference type="InterPro" id="IPR036390">
    <property type="entry name" value="WH_DNA-bd_sf"/>
</dbReference>
<feature type="compositionally biased region" description="Gly residues" evidence="1">
    <location>
        <begin position="64"/>
        <end position="81"/>
    </location>
</feature>
<dbReference type="AlphaFoldDB" id="A0AAV5P758"/>
<feature type="compositionally biased region" description="Gly residues" evidence="1">
    <location>
        <begin position="89"/>
        <end position="107"/>
    </location>
</feature>
<dbReference type="Pfam" id="PF03551">
    <property type="entry name" value="PadR"/>
    <property type="match status" value="1"/>
</dbReference>
<comment type="caution">
    <text evidence="3">The sequence shown here is derived from an EMBL/GenBank/DDBJ whole genome shotgun (WGS) entry which is preliminary data.</text>
</comment>
<reference evidence="3" key="1">
    <citation type="submission" date="2023-03" db="EMBL/GenBank/DDBJ databases">
        <title>Cellulosimicrobium cellulans NBRC 103059.</title>
        <authorList>
            <person name="Ichikawa N."/>
            <person name="Sato H."/>
            <person name="Tonouchi N."/>
        </authorList>
    </citation>
    <scope>NUCLEOTIDE SEQUENCE</scope>
    <source>
        <strain evidence="3">NBRC 103059</strain>
    </source>
</reference>
<evidence type="ECO:0000313" key="3">
    <source>
        <dbReference type="EMBL" id="GLY57853.1"/>
    </source>
</evidence>
<feature type="region of interest" description="Disordered" evidence="1">
    <location>
        <begin position="1"/>
        <end position="124"/>
    </location>
</feature>
<dbReference type="EMBL" id="BSTG01000003">
    <property type="protein sequence ID" value="GLY57853.1"/>
    <property type="molecule type" value="Genomic_DNA"/>
</dbReference>
<accession>A0AAV5P758</accession>
<proteinExistence type="predicted"/>
<feature type="compositionally biased region" description="Low complexity" evidence="1">
    <location>
        <begin position="267"/>
        <end position="290"/>
    </location>
</feature>
<evidence type="ECO:0000259" key="2">
    <source>
        <dbReference type="Pfam" id="PF03551"/>
    </source>
</evidence>